<dbReference type="EMBL" id="AMQM01005790">
    <property type="status" value="NOT_ANNOTATED_CDS"/>
    <property type="molecule type" value="Genomic_DNA"/>
</dbReference>
<accession>T1FAR6</accession>
<evidence type="ECO:0000313" key="2">
    <source>
        <dbReference type="EMBL" id="ESN99881.1"/>
    </source>
</evidence>
<keyword evidence="4" id="KW-1185">Reference proteome</keyword>
<dbReference type="KEGG" id="hro:HELRODRAFT_176651"/>
<dbReference type="EnsemblMetazoa" id="HelroT176651">
    <property type="protein sequence ID" value="HelroP176651"/>
    <property type="gene ID" value="HelroG176651"/>
</dbReference>
<evidence type="ECO:0000313" key="4">
    <source>
        <dbReference type="Proteomes" id="UP000015101"/>
    </source>
</evidence>
<feature type="transmembrane region" description="Helical" evidence="1">
    <location>
        <begin position="47"/>
        <end position="67"/>
    </location>
</feature>
<sequence length="115" mass="13442">MIGTKLRACYPTVNGLMAWRVIVEYDDLQLWSDGLEYHRQKINTSVFLSKCCPAVNSLTSMMSYIYGLMDWSIISMMSYVYGLIDWSSIISMMSYVYGLIDWSSIIVRRITREFF</sequence>
<name>T1FAR6_HELRO</name>
<dbReference type="RefSeq" id="XP_009022218.1">
    <property type="nucleotide sequence ID" value="XM_009023970.1"/>
</dbReference>
<keyword evidence="1" id="KW-0472">Membrane</keyword>
<reference evidence="3" key="3">
    <citation type="submission" date="2015-06" db="UniProtKB">
        <authorList>
            <consortium name="EnsemblMetazoa"/>
        </authorList>
    </citation>
    <scope>IDENTIFICATION</scope>
</reference>
<dbReference type="HOGENOM" id="CLU_2111477_0_0_1"/>
<proteinExistence type="predicted"/>
<reference evidence="4" key="1">
    <citation type="submission" date="2012-12" db="EMBL/GenBank/DDBJ databases">
        <authorList>
            <person name="Hellsten U."/>
            <person name="Grimwood J."/>
            <person name="Chapman J.A."/>
            <person name="Shapiro H."/>
            <person name="Aerts A."/>
            <person name="Otillar R.P."/>
            <person name="Terry A.Y."/>
            <person name="Boore J.L."/>
            <person name="Simakov O."/>
            <person name="Marletaz F."/>
            <person name="Cho S.-J."/>
            <person name="Edsinger-Gonzales E."/>
            <person name="Havlak P."/>
            <person name="Kuo D.-H."/>
            <person name="Larsson T."/>
            <person name="Lv J."/>
            <person name="Arendt D."/>
            <person name="Savage R."/>
            <person name="Osoegawa K."/>
            <person name="de Jong P."/>
            <person name="Lindberg D.R."/>
            <person name="Seaver E.C."/>
            <person name="Weisblat D.A."/>
            <person name="Putnam N.H."/>
            <person name="Grigoriev I.V."/>
            <person name="Rokhsar D.S."/>
        </authorList>
    </citation>
    <scope>NUCLEOTIDE SEQUENCE</scope>
</reference>
<gene>
    <name evidence="3" type="primary">20205915</name>
    <name evidence="2" type="ORF">HELRODRAFT_176651</name>
</gene>
<dbReference type="InParanoid" id="T1FAR6"/>
<evidence type="ECO:0000313" key="3">
    <source>
        <dbReference type="EnsemblMetazoa" id="HelroP176651"/>
    </source>
</evidence>
<feature type="transmembrane region" description="Helical" evidence="1">
    <location>
        <begin position="79"/>
        <end position="100"/>
    </location>
</feature>
<organism evidence="3 4">
    <name type="scientific">Helobdella robusta</name>
    <name type="common">Californian leech</name>
    <dbReference type="NCBI Taxonomy" id="6412"/>
    <lineage>
        <taxon>Eukaryota</taxon>
        <taxon>Metazoa</taxon>
        <taxon>Spiralia</taxon>
        <taxon>Lophotrochozoa</taxon>
        <taxon>Annelida</taxon>
        <taxon>Clitellata</taxon>
        <taxon>Hirudinea</taxon>
        <taxon>Rhynchobdellida</taxon>
        <taxon>Glossiphoniidae</taxon>
        <taxon>Helobdella</taxon>
    </lineage>
</organism>
<keyword evidence="1" id="KW-0812">Transmembrane</keyword>
<protein>
    <submittedName>
        <fullName evidence="2 3">Uncharacterized protein</fullName>
    </submittedName>
</protein>
<dbReference type="EMBL" id="AMQM01005789">
    <property type="status" value="NOT_ANNOTATED_CDS"/>
    <property type="molecule type" value="Genomic_DNA"/>
</dbReference>
<keyword evidence="1" id="KW-1133">Transmembrane helix</keyword>
<dbReference type="Proteomes" id="UP000015101">
    <property type="component" value="Unassembled WGS sequence"/>
</dbReference>
<dbReference type="GeneID" id="20205915"/>
<evidence type="ECO:0000256" key="1">
    <source>
        <dbReference type="SAM" id="Phobius"/>
    </source>
</evidence>
<dbReference type="AlphaFoldDB" id="T1FAR6"/>
<reference evidence="2 4" key="2">
    <citation type="journal article" date="2013" name="Nature">
        <title>Insights into bilaterian evolution from three spiralian genomes.</title>
        <authorList>
            <person name="Simakov O."/>
            <person name="Marletaz F."/>
            <person name="Cho S.J."/>
            <person name="Edsinger-Gonzales E."/>
            <person name="Havlak P."/>
            <person name="Hellsten U."/>
            <person name="Kuo D.H."/>
            <person name="Larsson T."/>
            <person name="Lv J."/>
            <person name="Arendt D."/>
            <person name="Savage R."/>
            <person name="Osoegawa K."/>
            <person name="de Jong P."/>
            <person name="Grimwood J."/>
            <person name="Chapman J.A."/>
            <person name="Shapiro H."/>
            <person name="Aerts A."/>
            <person name="Otillar R.P."/>
            <person name="Terry A.Y."/>
            <person name="Boore J.L."/>
            <person name="Grigoriev I.V."/>
            <person name="Lindberg D.R."/>
            <person name="Seaver E.C."/>
            <person name="Weisblat D.A."/>
            <person name="Putnam N.H."/>
            <person name="Rokhsar D.S."/>
        </authorList>
    </citation>
    <scope>NUCLEOTIDE SEQUENCE</scope>
</reference>
<dbReference type="EMBL" id="KB097070">
    <property type="protein sequence ID" value="ESN99881.1"/>
    <property type="molecule type" value="Genomic_DNA"/>
</dbReference>
<dbReference type="CTD" id="20205915"/>